<dbReference type="OrthoDB" id="1910317at2"/>
<dbReference type="Proteomes" id="UP000190890">
    <property type="component" value="Unassembled WGS sequence"/>
</dbReference>
<evidence type="ECO:0000313" key="3">
    <source>
        <dbReference type="Proteomes" id="UP000190890"/>
    </source>
</evidence>
<feature type="signal peptide" evidence="1">
    <location>
        <begin position="1"/>
        <end position="25"/>
    </location>
</feature>
<sequence>MKKFITIFSIFLFLCFGLNATTAIAQPTQGFSEGFYDVGKLKLVPNVSYNVQNVSDKRALIIIVDGNEVIHQALRFESNSKRYVMIPLQSDYKVIIVGNGQLSFAT</sequence>
<reference evidence="2 3" key="1">
    <citation type="submission" date="2016-05" db="EMBL/GenBank/DDBJ databases">
        <title>Microbial solvent formation.</title>
        <authorList>
            <person name="Poehlein A."/>
            <person name="Montoya Solano J.D."/>
            <person name="Flitsch S."/>
            <person name="Krabben P."/>
            <person name="Duerre P."/>
            <person name="Daniel R."/>
        </authorList>
    </citation>
    <scope>NUCLEOTIDE SEQUENCE [LARGE SCALE GENOMIC DNA]</scope>
    <source>
        <strain evidence="2 3">DSM 2619</strain>
    </source>
</reference>
<proteinExistence type="predicted"/>
<keyword evidence="1" id="KW-0732">Signal</keyword>
<dbReference type="RefSeq" id="WP_077850010.1">
    <property type="nucleotide sequence ID" value="NZ_LZZM01000234.1"/>
</dbReference>
<comment type="caution">
    <text evidence="2">The sequence shown here is derived from an EMBL/GenBank/DDBJ whole genome shotgun (WGS) entry which is preliminary data.</text>
</comment>
<dbReference type="AlphaFoldDB" id="A0A1S8T0N7"/>
<keyword evidence="3" id="KW-1185">Reference proteome</keyword>
<evidence type="ECO:0000313" key="2">
    <source>
        <dbReference type="EMBL" id="OOM71134.1"/>
    </source>
</evidence>
<accession>A0A1S8T0N7</accession>
<protein>
    <submittedName>
        <fullName evidence="2">Uncharacterized protein</fullName>
    </submittedName>
</protein>
<evidence type="ECO:0000256" key="1">
    <source>
        <dbReference type="SAM" id="SignalP"/>
    </source>
</evidence>
<feature type="chain" id="PRO_5012887860" evidence="1">
    <location>
        <begin position="26"/>
        <end position="106"/>
    </location>
</feature>
<gene>
    <name evidence="2" type="ORF">CLPUN_51260</name>
</gene>
<organism evidence="2 3">
    <name type="scientific">Clostridium puniceum</name>
    <dbReference type="NCBI Taxonomy" id="29367"/>
    <lineage>
        <taxon>Bacteria</taxon>
        <taxon>Bacillati</taxon>
        <taxon>Bacillota</taxon>
        <taxon>Clostridia</taxon>
        <taxon>Eubacteriales</taxon>
        <taxon>Clostridiaceae</taxon>
        <taxon>Clostridium</taxon>
    </lineage>
</organism>
<dbReference type="EMBL" id="LZZM01000234">
    <property type="protein sequence ID" value="OOM71134.1"/>
    <property type="molecule type" value="Genomic_DNA"/>
</dbReference>
<name>A0A1S8T0N7_9CLOT</name>